<feature type="domain" description="MIP18 family-like" evidence="1">
    <location>
        <begin position="24"/>
        <end position="95"/>
    </location>
</feature>
<dbReference type="EMBL" id="CP000557">
    <property type="protein sequence ID" value="ABO67281.1"/>
    <property type="molecule type" value="Genomic_DNA"/>
</dbReference>
<evidence type="ECO:0000259" key="2">
    <source>
        <dbReference type="Pfam" id="PF23451"/>
    </source>
</evidence>
<dbReference type="InterPro" id="IPR056572">
    <property type="entry name" value="Zn_ribbon_PaaD"/>
</dbReference>
<dbReference type="InterPro" id="IPR002744">
    <property type="entry name" value="MIP18-like"/>
</dbReference>
<dbReference type="Pfam" id="PF23451">
    <property type="entry name" value="Zn_ribbon_PaaD"/>
    <property type="match status" value="1"/>
</dbReference>
<dbReference type="PANTHER" id="PTHR42831:SF3">
    <property type="entry name" value="1,2-PHENYLACETYL-COA EPOXIDASE, SUBUNIT D-RELATED"/>
    <property type="match status" value="1"/>
</dbReference>
<dbReference type="InterPro" id="IPR052339">
    <property type="entry name" value="Fe-S_Maturation_MIP18"/>
</dbReference>
<dbReference type="HOGENOM" id="CLU_082133_0_0_9"/>
<gene>
    <name evidence="3" type="primary">paaD</name>
    <name evidence="3" type="ordered locus">GTNG_1926</name>
</gene>
<evidence type="ECO:0000259" key="1">
    <source>
        <dbReference type="Pfam" id="PF01883"/>
    </source>
</evidence>
<name>A4IPM7_GEOTN</name>
<evidence type="ECO:0000313" key="4">
    <source>
        <dbReference type="Proteomes" id="UP000001578"/>
    </source>
</evidence>
<dbReference type="eggNOG" id="COG2151">
    <property type="taxonomic scope" value="Bacteria"/>
</dbReference>
<organism evidence="3 4">
    <name type="scientific">Geobacillus thermodenitrificans (strain NG80-2)</name>
    <dbReference type="NCBI Taxonomy" id="420246"/>
    <lineage>
        <taxon>Bacteria</taxon>
        <taxon>Bacillati</taxon>
        <taxon>Bacillota</taxon>
        <taxon>Bacilli</taxon>
        <taxon>Bacillales</taxon>
        <taxon>Anoxybacillaceae</taxon>
        <taxon>Geobacillus</taxon>
    </lineage>
</organism>
<dbReference type="Gene3D" id="3.30.300.130">
    <property type="entry name" value="Fe-S cluster assembly (FSCA)"/>
    <property type="match status" value="1"/>
</dbReference>
<accession>A4IPM7</accession>
<dbReference type="PANTHER" id="PTHR42831">
    <property type="entry name" value="FE-S PROTEIN MATURATION AUXILIARY FACTOR YITW"/>
    <property type="match status" value="1"/>
</dbReference>
<dbReference type="InterPro" id="IPR034904">
    <property type="entry name" value="FSCA_dom_sf"/>
</dbReference>
<dbReference type="Proteomes" id="UP000001578">
    <property type="component" value="Chromosome"/>
</dbReference>
<dbReference type="NCBIfam" id="TIGR02159">
    <property type="entry name" value="PA_CoA_Oxy4"/>
    <property type="match status" value="1"/>
</dbReference>
<reference evidence="3 4" key="1">
    <citation type="journal article" date="2007" name="Proc. Natl. Acad. Sci. U.S.A.">
        <title>Genome and proteome of long-chain alkane degrading Geobacillus thermodenitrificans NG80-2 isolated from a deep-subsurface oil reservoir.</title>
        <authorList>
            <person name="Feng L."/>
            <person name="Wang W."/>
            <person name="Cheng J."/>
            <person name="Ren Y."/>
            <person name="Zhao G."/>
            <person name="Gao C."/>
            <person name="Tang Y."/>
            <person name="Liu X."/>
            <person name="Han W."/>
            <person name="Peng X."/>
            <person name="Liu R."/>
            <person name="Wang L."/>
        </authorList>
    </citation>
    <scope>NUCLEOTIDE SEQUENCE [LARGE SCALE GENOMIC DNA]</scope>
    <source>
        <strain evidence="3 4">NG80-2</strain>
    </source>
</reference>
<protein>
    <submittedName>
        <fullName evidence="3">Phenylacetic acid oxygenase complex D</fullName>
    </submittedName>
</protein>
<evidence type="ECO:0000313" key="3">
    <source>
        <dbReference type="EMBL" id="ABO67281.1"/>
    </source>
</evidence>
<dbReference type="InterPro" id="IPR011883">
    <property type="entry name" value="PaaD-like"/>
</dbReference>
<dbReference type="KEGG" id="gtn:GTNG_1926"/>
<dbReference type="SUPFAM" id="SSF117916">
    <property type="entry name" value="Fe-S cluster assembly (FSCA) domain-like"/>
    <property type="match status" value="1"/>
</dbReference>
<dbReference type="AlphaFoldDB" id="A4IPM7"/>
<sequence>MPPLARGGKHIGNRNVRGRTMTNEEVWRALETVKDPEIDSVSIVDLGMVEQVEIRDDMVSIHLLPTFLGCPALDIIRSRVEEAVKQAGAQAVTVEFLRHPPWTSDRISEVGRERLKQFGIAPPPRQMEPGAWQVECPYCGAERTVMENLFGPTACRSIFYCRQCKNPFEAMKPVLPLAME</sequence>
<dbReference type="Pfam" id="PF01883">
    <property type="entry name" value="FeS_assembly_P"/>
    <property type="match status" value="1"/>
</dbReference>
<proteinExistence type="predicted"/>
<feature type="domain" description="PaaD zinc beta ribbon" evidence="2">
    <location>
        <begin position="122"/>
        <end position="172"/>
    </location>
</feature>